<keyword evidence="2" id="KW-1185">Reference proteome</keyword>
<organism evidence="1 2">
    <name type="scientific">Microbacterium murale</name>
    <dbReference type="NCBI Taxonomy" id="1081040"/>
    <lineage>
        <taxon>Bacteria</taxon>
        <taxon>Bacillati</taxon>
        <taxon>Actinomycetota</taxon>
        <taxon>Actinomycetes</taxon>
        <taxon>Micrococcales</taxon>
        <taxon>Microbacteriaceae</taxon>
        <taxon>Microbacterium</taxon>
    </lineage>
</organism>
<reference evidence="1 2" key="1">
    <citation type="submission" date="2023-07" db="EMBL/GenBank/DDBJ databases">
        <title>Comparative genomics of wheat-associated soil bacteria to identify genetic determinants of phenazine resistance.</title>
        <authorList>
            <person name="Mouncey N."/>
        </authorList>
    </citation>
    <scope>NUCLEOTIDE SEQUENCE [LARGE SCALE GENOMIC DNA]</scope>
    <source>
        <strain evidence="1 2">W2I7</strain>
    </source>
</reference>
<dbReference type="Proteomes" id="UP001239085">
    <property type="component" value="Unassembled WGS sequence"/>
</dbReference>
<dbReference type="EMBL" id="JAUSXK010000001">
    <property type="protein sequence ID" value="MDQ0642050.1"/>
    <property type="molecule type" value="Genomic_DNA"/>
</dbReference>
<gene>
    <name evidence="1" type="ORF">QFZ46_000210</name>
</gene>
<accession>A0ABU0P3Y5</accession>
<comment type="caution">
    <text evidence="1">The sequence shown here is derived from an EMBL/GenBank/DDBJ whole genome shotgun (WGS) entry which is preliminary data.</text>
</comment>
<evidence type="ECO:0000313" key="1">
    <source>
        <dbReference type="EMBL" id="MDQ0642050.1"/>
    </source>
</evidence>
<proteinExistence type="predicted"/>
<sequence>MRIRFRKHHFEAAPLGTVGYEYATDKAEPLIGGTPYCDERDSVWASRRT</sequence>
<evidence type="ECO:0000313" key="2">
    <source>
        <dbReference type="Proteomes" id="UP001239085"/>
    </source>
</evidence>
<protein>
    <submittedName>
        <fullName evidence="1">Uncharacterized protein</fullName>
    </submittedName>
</protein>
<name>A0ABU0P3Y5_9MICO</name>